<proteinExistence type="inferred from homology"/>
<dbReference type="Proteomes" id="UP000267077">
    <property type="component" value="Unassembled WGS sequence"/>
</dbReference>
<dbReference type="SUPFAM" id="SSF53448">
    <property type="entry name" value="Nucleotide-diphospho-sugar transferases"/>
    <property type="match status" value="1"/>
</dbReference>
<protein>
    <submittedName>
        <fullName evidence="5">Glycosyltransferase</fullName>
    </submittedName>
</protein>
<dbReference type="InterPro" id="IPR029044">
    <property type="entry name" value="Nucleotide-diphossugar_trans"/>
</dbReference>
<sequence>MSSKSCLDMSGMATVTVTFNPDVAVLTAQLESLSAAALKVVIDNGSDPAISAAISDLASKVASVVFVANQNNMGLGAAINQGVATVLRIAPQTEFVLLLDQDSQPQRESVESLLEAFHQLESMGRNVGCVGPLLLDTATGFTHGFHQSTRWRWKRVYPRVDSTALVPCANLNGSGTLMRASLFQGLGGLDERLFIDHLDTDWSFRITASHHELWGVPKAVFVHKMGNESRRFWLFGWRLWPMRTPQRHYYLFRNTVLLMRRSYVPFVWKVWAAVKLLVTCVMTLILNPPRGAQLERMWCGLRHGFSLKTGR</sequence>
<gene>
    <name evidence="5" type="ORF">EKH79_15480</name>
</gene>
<organism evidence="5 6">
    <name type="scientific">Dyella dinghuensis</name>
    <dbReference type="NCBI Taxonomy" id="1920169"/>
    <lineage>
        <taxon>Bacteria</taxon>
        <taxon>Pseudomonadati</taxon>
        <taxon>Pseudomonadota</taxon>
        <taxon>Gammaproteobacteria</taxon>
        <taxon>Lysobacterales</taxon>
        <taxon>Rhodanobacteraceae</taxon>
        <taxon>Dyella</taxon>
    </lineage>
</organism>
<dbReference type="Gene3D" id="3.90.550.10">
    <property type="entry name" value="Spore Coat Polysaccharide Biosynthesis Protein SpsA, Chain A"/>
    <property type="match status" value="1"/>
</dbReference>
<reference evidence="5 6" key="1">
    <citation type="submission" date="2018-12" db="EMBL/GenBank/DDBJ databases">
        <title>Dyella dinghuensis sp. nov. DHOA06 and Dyella choica sp. nov. 4M-K27, isolated from forest soil.</title>
        <authorList>
            <person name="Qiu L.-H."/>
            <person name="Gao Z.-H."/>
        </authorList>
    </citation>
    <scope>NUCLEOTIDE SEQUENCE [LARGE SCALE GENOMIC DNA]</scope>
    <source>
        <strain evidence="5 6">DHOA06</strain>
    </source>
</reference>
<name>A0A3S0S264_9GAMM</name>
<keyword evidence="3 5" id="KW-0808">Transferase</keyword>
<dbReference type="GO" id="GO:0016757">
    <property type="term" value="F:glycosyltransferase activity"/>
    <property type="evidence" value="ECO:0007669"/>
    <property type="project" value="UniProtKB-KW"/>
</dbReference>
<keyword evidence="6" id="KW-1185">Reference proteome</keyword>
<evidence type="ECO:0000256" key="1">
    <source>
        <dbReference type="ARBA" id="ARBA00006739"/>
    </source>
</evidence>
<comment type="similarity">
    <text evidence="1">Belongs to the glycosyltransferase 2 family.</text>
</comment>
<feature type="domain" description="Glycosyltransferase 2-like" evidence="4">
    <location>
        <begin position="40"/>
        <end position="121"/>
    </location>
</feature>
<evidence type="ECO:0000256" key="2">
    <source>
        <dbReference type="ARBA" id="ARBA00022676"/>
    </source>
</evidence>
<accession>A0A3S0S264</accession>
<dbReference type="PANTHER" id="PTHR43179:SF12">
    <property type="entry name" value="GALACTOFURANOSYLTRANSFERASE GLFT2"/>
    <property type="match status" value="1"/>
</dbReference>
<dbReference type="Pfam" id="PF00535">
    <property type="entry name" value="Glycos_transf_2"/>
    <property type="match status" value="1"/>
</dbReference>
<comment type="caution">
    <text evidence="5">The sequence shown here is derived from an EMBL/GenBank/DDBJ whole genome shotgun (WGS) entry which is preliminary data.</text>
</comment>
<dbReference type="OrthoDB" id="9771846at2"/>
<dbReference type="EMBL" id="RYZR01000007">
    <property type="protein sequence ID" value="RUL62280.1"/>
    <property type="molecule type" value="Genomic_DNA"/>
</dbReference>
<dbReference type="InterPro" id="IPR001173">
    <property type="entry name" value="Glyco_trans_2-like"/>
</dbReference>
<evidence type="ECO:0000259" key="4">
    <source>
        <dbReference type="Pfam" id="PF00535"/>
    </source>
</evidence>
<dbReference type="RefSeq" id="WP_126674724.1">
    <property type="nucleotide sequence ID" value="NZ_RYZR01000007.1"/>
</dbReference>
<evidence type="ECO:0000256" key="3">
    <source>
        <dbReference type="ARBA" id="ARBA00022679"/>
    </source>
</evidence>
<evidence type="ECO:0000313" key="5">
    <source>
        <dbReference type="EMBL" id="RUL62280.1"/>
    </source>
</evidence>
<evidence type="ECO:0000313" key="6">
    <source>
        <dbReference type="Proteomes" id="UP000267077"/>
    </source>
</evidence>
<dbReference type="AlphaFoldDB" id="A0A3S0S264"/>
<keyword evidence="2" id="KW-0328">Glycosyltransferase</keyword>
<dbReference type="PANTHER" id="PTHR43179">
    <property type="entry name" value="RHAMNOSYLTRANSFERASE WBBL"/>
    <property type="match status" value="1"/>
</dbReference>